<evidence type="ECO:0000313" key="4">
    <source>
        <dbReference type="EMBL" id="ART61633.1"/>
    </source>
</evidence>
<dbReference type="OrthoDB" id="8912414at2"/>
<gene>
    <name evidence="4" type="ORF">CBP36_21570</name>
</gene>
<evidence type="ECO:0000259" key="3">
    <source>
        <dbReference type="Pfam" id="PF16509"/>
    </source>
</evidence>
<evidence type="ECO:0000313" key="5">
    <source>
        <dbReference type="Proteomes" id="UP000194440"/>
    </source>
</evidence>
<dbReference type="InterPro" id="IPR053721">
    <property type="entry name" value="Fimbrial_Adhesin_Reg"/>
</dbReference>
<dbReference type="AlphaFoldDB" id="A0A240UKN0"/>
<geneLocation type="plasmid" evidence="4 5">
    <name>pACP4.4</name>
</geneLocation>
<keyword evidence="2" id="KW-0804">Transcription</keyword>
<reference evidence="4" key="1">
    <citation type="submission" date="2017-05" db="EMBL/GenBank/DDBJ databases">
        <title>Polyphasic characterization of four soil-derived phenanthrene-degrading Acidovorax strains and proposal of Acidovorax phenanthrenivorans sp. nov.</title>
        <authorList>
            <person name="Singleton D."/>
            <person name="Lee J."/>
            <person name="Dickey A.N."/>
            <person name="Stroud A."/>
            <person name="Scholl E.H."/>
            <person name="Wright F.A."/>
            <person name="Aitken M.D."/>
        </authorList>
    </citation>
    <scope>NUCLEOTIDE SEQUENCE</scope>
    <source>
        <strain evidence="4">P4</strain>
        <plasmid evidence="4">pACP4.4</plasmid>
    </source>
</reference>
<organism evidence="4 5">
    <name type="scientific">Acidovorax carolinensis</name>
    <dbReference type="NCBI Taxonomy" id="553814"/>
    <lineage>
        <taxon>Bacteria</taxon>
        <taxon>Pseudomonadati</taxon>
        <taxon>Pseudomonadota</taxon>
        <taxon>Betaproteobacteria</taxon>
        <taxon>Burkholderiales</taxon>
        <taxon>Comamonadaceae</taxon>
        <taxon>Acidovorax</taxon>
    </lineage>
</organism>
<evidence type="ECO:0000256" key="1">
    <source>
        <dbReference type="ARBA" id="ARBA00023015"/>
    </source>
</evidence>
<name>A0A240UKN0_9BURK</name>
<dbReference type="RefSeq" id="WP_004637276.1">
    <property type="nucleotide sequence ID" value="NZ_CP021365.1"/>
</dbReference>
<sequence length="126" mass="13432">MRLKRLTPQAFDRAAADTRMGDQAREMARAVLVDGRAQVDVATEYGMSKQRVSGAVATIERAYKKTTTPGVSSIRVELDLPETLALELAALAEAMKGCDDAARCAEALDKATNAVRKAAKLLVAAP</sequence>
<keyword evidence="5" id="KW-1185">Reference proteome</keyword>
<dbReference type="Pfam" id="PF16509">
    <property type="entry name" value="KORA"/>
    <property type="match status" value="1"/>
</dbReference>
<dbReference type="Proteomes" id="UP000194440">
    <property type="component" value="Plasmid pACP4.4"/>
</dbReference>
<dbReference type="KEGG" id="acip:CBP36_21570"/>
<keyword evidence="1" id="KW-0805">Transcription regulation</keyword>
<keyword evidence="4" id="KW-0614">Plasmid</keyword>
<proteinExistence type="predicted"/>
<protein>
    <recommendedName>
        <fullName evidence="3">TrfB transcriptional repressor protein domain-containing protein</fullName>
    </recommendedName>
</protein>
<evidence type="ECO:0000256" key="2">
    <source>
        <dbReference type="ARBA" id="ARBA00023163"/>
    </source>
</evidence>
<dbReference type="InterPro" id="IPR032428">
    <property type="entry name" value="TrfB"/>
</dbReference>
<feature type="domain" description="TrfB transcriptional repressor protein" evidence="3">
    <location>
        <begin position="6"/>
        <end position="85"/>
    </location>
</feature>
<accession>A0A240UKN0</accession>
<dbReference type="EMBL" id="CP021370">
    <property type="protein sequence ID" value="ART61633.1"/>
    <property type="molecule type" value="Genomic_DNA"/>
</dbReference>
<dbReference type="Gene3D" id="1.10.10.2690">
    <property type="match status" value="1"/>
</dbReference>